<evidence type="ECO:0000313" key="5">
    <source>
        <dbReference type="Proteomes" id="UP000054624"/>
    </source>
</evidence>
<keyword evidence="1 2" id="KW-0597">Phosphoprotein</keyword>
<protein>
    <submittedName>
        <fullName evidence="4">Two-component regulator histidine sensor kinase</fullName>
    </submittedName>
</protein>
<dbReference type="SMART" id="SM00448">
    <property type="entry name" value="REC"/>
    <property type="match status" value="1"/>
</dbReference>
<keyword evidence="4" id="KW-0418">Kinase</keyword>
<dbReference type="Pfam" id="PF00072">
    <property type="entry name" value="Response_reg"/>
    <property type="match status" value="1"/>
</dbReference>
<evidence type="ECO:0000259" key="3">
    <source>
        <dbReference type="PROSITE" id="PS50110"/>
    </source>
</evidence>
<organism evidence="4 5">
    <name type="scientific">Caballeronia temeraria</name>
    <dbReference type="NCBI Taxonomy" id="1777137"/>
    <lineage>
        <taxon>Bacteria</taxon>
        <taxon>Pseudomonadati</taxon>
        <taxon>Pseudomonadota</taxon>
        <taxon>Betaproteobacteria</taxon>
        <taxon>Burkholderiales</taxon>
        <taxon>Burkholderiaceae</taxon>
        <taxon>Caballeronia</taxon>
    </lineage>
</organism>
<dbReference type="InterPro" id="IPR001789">
    <property type="entry name" value="Sig_transdc_resp-reg_receiver"/>
</dbReference>
<feature type="modified residue" description="4-aspartylphosphate" evidence="2">
    <location>
        <position position="51"/>
    </location>
</feature>
<dbReference type="AlphaFoldDB" id="A0A158AUD4"/>
<keyword evidence="4" id="KW-0808">Transferase</keyword>
<dbReference type="GO" id="GO:0016301">
    <property type="term" value="F:kinase activity"/>
    <property type="evidence" value="ECO:0007669"/>
    <property type="project" value="UniProtKB-KW"/>
</dbReference>
<evidence type="ECO:0000256" key="1">
    <source>
        <dbReference type="ARBA" id="ARBA00022553"/>
    </source>
</evidence>
<dbReference type="PANTHER" id="PTHR44591">
    <property type="entry name" value="STRESS RESPONSE REGULATOR PROTEIN 1"/>
    <property type="match status" value="1"/>
</dbReference>
<dbReference type="InterPro" id="IPR011006">
    <property type="entry name" value="CheY-like_superfamily"/>
</dbReference>
<dbReference type="PANTHER" id="PTHR44591:SF3">
    <property type="entry name" value="RESPONSE REGULATORY DOMAIN-CONTAINING PROTEIN"/>
    <property type="match status" value="1"/>
</dbReference>
<dbReference type="Proteomes" id="UP000054624">
    <property type="component" value="Unassembled WGS sequence"/>
</dbReference>
<dbReference type="EMBL" id="FCOI02000008">
    <property type="protein sequence ID" value="SAK60637.1"/>
    <property type="molecule type" value="Genomic_DNA"/>
</dbReference>
<dbReference type="STRING" id="1777137.AWB76_02940"/>
<evidence type="ECO:0000313" key="4">
    <source>
        <dbReference type="EMBL" id="SAK60637.1"/>
    </source>
</evidence>
<evidence type="ECO:0000256" key="2">
    <source>
        <dbReference type="PROSITE-ProRule" id="PRU00169"/>
    </source>
</evidence>
<proteinExistence type="predicted"/>
<feature type="domain" description="Response regulatory" evidence="3">
    <location>
        <begin position="2"/>
        <end position="114"/>
    </location>
</feature>
<dbReference type="SUPFAM" id="SSF52172">
    <property type="entry name" value="CheY-like"/>
    <property type="match status" value="1"/>
</dbReference>
<dbReference type="Gene3D" id="3.40.50.2300">
    <property type="match status" value="1"/>
</dbReference>
<dbReference type="RefSeq" id="WP_061160790.1">
    <property type="nucleotide sequence ID" value="NZ_FCOI02000008.1"/>
</dbReference>
<sequence length="114" mass="12311">MLFLFVEDDENVATAFAELAASLGHHADVARTGGEALRMTGQTRYDSVFMDIGLPDIDGRKLCEFVRCAGASTEACIVAVTGTRGFDMDSSRQFDGFLLKPVTALELAEVIRSC</sequence>
<dbReference type="PROSITE" id="PS50110">
    <property type="entry name" value="RESPONSE_REGULATORY"/>
    <property type="match status" value="1"/>
</dbReference>
<dbReference type="OrthoDB" id="9134602at2"/>
<keyword evidence="5" id="KW-1185">Reference proteome</keyword>
<gene>
    <name evidence="4" type="ORF">AWB76_02940</name>
</gene>
<dbReference type="GO" id="GO:0000160">
    <property type="term" value="P:phosphorelay signal transduction system"/>
    <property type="evidence" value="ECO:0007669"/>
    <property type="project" value="InterPro"/>
</dbReference>
<accession>A0A158AUD4</accession>
<name>A0A158AUD4_9BURK</name>
<dbReference type="InterPro" id="IPR050595">
    <property type="entry name" value="Bact_response_regulator"/>
</dbReference>
<reference evidence="5" key="1">
    <citation type="submission" date="2016-01" db="EMBL/GenBank/DDBJ databases">
        <authorList>
            <person name="Peeters Charlotte."/>
        </authorList>
    </citation>
    <scope>NUCLEOTIDE SEQUENCE [LARGE SCALE GENOMIC DNA]</scope>
</reference>